<keyword evidence="13" id="KW-0443">Lipid metabolism</keyword>
<dbReference type="PANTHER" id="PTHR14269">
    <property type="entry name" value="CDP-DIACYLGLYCEROL--GLYCEROL-3-PHOSPHATE 3-PHOSPHATIDYLTRANSFERASE-RELATED"/>
    <property type="match status" value="1"/>
</dbReference>
<dbReference type="InterPro" id="IPR000462">
    <property type="entry name" value="CDP-OH_P_trans"/>
</dbReference>
<feature type="transmembrane region" description="Helical" evidence="20">
    <location>
        <begin position="131"/>
        <end position="149"/>
    </location>
</feature>
<evidence type="ECO:0000313" key="21">
    <source>
        <dbReference type="EMBL" id="HIU94387.1"/>
    </source>
</evidence>
<feature type="transmembrane region" description="Helical" evidence="20">
    <location>
        <begin position="7"/>
        <end position="24"/>
    </location>
</feature>
<dbReference type="GO" id="GO:0005886">
    <property type="term" value="C:plasma membrane"/>
    <property type="evidence" value="ECO:0007669"/>
    <property type="project" value="UniProtKB-SubCell"/>
</dbReference>
<evidence type="ECO:0000256" key="2">
    <source>
        <dbReference type="ARBA" id="ARBA00004651"/>
    </source>
</evidence>
<evidence type="ECO:0000256" key="18">
    <source>
        <dbReference type="NCBIfam" id="TIGR00560"/>
    </source>
</evidence>
<dbReference type="AlphaFoldDB" id="A0A9D1N440"/>
<evidence type="ECO:0000256" key="19">
    <source>
        <dbReference type="RuleBase" id="RU003750"/>
    </source>
</evidence>
<evidence type="ECO:0000256" key="1">
    <source>
        <dbReference type="ARBA" id="ARBA00003973"/>
    </source>
</evidence>
<feature type="transmembrane region" description="Helical" evidence="20">
    <location>
        <begin position="155"/>
        <end position="172"/>
    </location>
</feature>
<keyword evidence="16" id="KW-1208">Phospholipid metabolism</keyword>
<dbReference type="PIRSF" id="PIRSF000847">
    <property type="entry name" value="Phos_ph_gly_syn"/>
    <property type="match status" value="1"/>
</dbReference>
<comment type="pathway">
    <text evidence="3">Phospholipid metabolism; phosphatidylglycerol biosynthesis; phosphatidylglycerol from CDP-diacylglycerol: step 1/2.</text>
</comment>
<evidence type="ECO:0000256" key="9">
    <source>
        <dbReference type="ARBA" id="ARBA00022516"/>
    </source>
</evidence>
<keyword evidence="14 20" id="KW-0472">Membrane</keyword>
<evidence type="ECO:0000256" key="7">
    <source>
        <dbReference type="ARBA" id="ARBA00014944"/>
    </source>
</evidence>
<keyword evidence="9" id="KW-0444">Lipid biosynthesis</keyword>
<accession>A0A9D1N440</accession>
<evidence type="ECO:0000313" key="22">
    <source>
        <dbReference type="Proteomes" id="UP000824128"/>
    </source>
</evidence>
<feature type="transmembrane region" description="Helical" evidence="20">
    <location>
        <begin position="30"/>
        <end position="53"/>
    </location>
</feature>
<gene>
    <name evidence="21" type="primary">pgsA</name>
    <name evidence="21" type="ORF">IAD24_04435</name>
</gene>
<evidence type="ECO:0000256" key="4">
    <source>
        <dbReference type="ARBA" id="ARBA00005189"/>
    </source>
</evidence>
<keyword evidence="11 20" id="KW-0812">Transmembrane</keyword>
<dbReference type="GO" id="GO:0008444">
    <property type="term" value="F:CDP-diacylglycerol-glycerol-3-phosphate 3-phosphatidyltransferase activity"/>
    <property type="evidence" value="ECO:0007669"/>
    <property type="project" value="UniProtKB-UniRule"/>
</dbReference>
<evidence type="ECO:0000256" key="12">
    <source>
        <dbReference type="ARBA" id="ARBA00022989"/>
    </source>
</evidence>
<evidence type="ECO:0000256" key="15">
    <source>
        <dbReference type="ARBA" id="ARBA00023209"/>
    </source>
</evidence>
<name>A0A9D1N440_9FIRM</name>
<organism evidence="21 22">
    <name type="scientific">Candidatus Aphodomorpha intestinavium</name>
    <dbReference type="NCBI Taxonomy" id="2840672"/>
    <lineage>
        <taxon>Bacteria</taxon>
        <taxon>Bacillati</taxon>
        <taxon>Bacillota</taxon>
        <taxon>Clostridia</taxon>
        <taxon>Eubacteriales</taxon>
        <taxon>Candidatus Aphodomorpha</taxon>
    </lineage>
</organism>
<evidence type="ECO:0000256" key="16">
    <source>
        <dbReference type="ARBA" id="ARBA00023264"/>
    </source>
</evidence>
<dbReference type="Gene3D" id="1.20.120.1760">
    <property type="match status" value="1"/>
</dbReference>
<dbReference type="EMBL" id="DVNZ01000139">
    <property type="protein sequence ID" value="HIU94387.1"/>
    <property type="molecule type" value="Genomic_DNA"/>
</dbReference>
<evidence type="ECO:0000256" key="8">
    <source>
        <dbReference type="ARBA" id="ARBA00022475"/>
    </source>
</evidence>
<evidence type="ECO:0000256" key="5">
    <source>
        <dbReference type="ARBA" id="ARBA00010441"/>
    </source>
</evidence>
<keyword evidence="10 19" id="KW-0808">Transferase</keyword>
<dbReference type="PROSITE" id="PS00379">
    <property type="entry name" value="CDP_ALCOHOL_P_TRANSF"/>
    <property type="match status" value="1"/>
</dbReference>
<evidence type="ECO:0000256" key="3">
    <source>
        <dbReference type="ARBA" id="ARBA00005042"/>
    </source>
</evidence>
<dbReference type="PANTHER" id="PTHR14269:SF62">
    <property type="entry name" value="CDP-DIACYLGLYCEROL--GLYCEROL-3-PHOSPHATE 3-PHOSPHATIDYLTRANSFERASE 1, CHLOROPLASTIC"/>
    <property type="match status" value="1"/>
</dbReference>
<evidence type="ECO:0000256" key="6">
    <source>
        <dbReference type="ARBA" id="ARBA00013170"/>
    </source>
</evidence>
<evidence type="ECO:0000256" key="11">
    <source>
        <dbReference type="ARBA" id="ARBA00022692"/>
    </source>
</evidence>
<evidence type="ECO:0000256" key="14">
    <source>
        <dbReference type="ARBA" id="ARBA00023136"/>
    </source>
</evidence>
<dbReference type="GO" id="GO:0046474">
    <property type="term" value="P:glycerophospholipid biosynthetic process"/>
    <property type="evidence" value="ECO:0007669"/>
    <property type="project" value="TreeGrafter"/>
</dbReference>
<evidence type="ECO:0000256" key="17">
    <source>
        <dbReference type="ARBA" id="ARBA00048586"/>
    </source>
</evidence>
<comment type="pathway">
    <text evidence="4">Lipid metabolism.</text>
</comment>
<keyword evidence="8" id="KW-1003">Cell membrane</keyword>
<evidence type="ECO:0000256" key="13">
    <source>
        <dbReference type="ARBA" id="ARBA00023098"/>
    </source>
</evidence>
<dbReference type="FunFam" id="1.20.120.1760:FF:000004">
    <property type="entry name" value="CDP-diacylglycerol--glycerol-3-phosphate 3-phosphatidyltransferase"/>
    <property type="match status" value="1"/>
</dbReference>
<reference evidence="21" key="1">
    <citation type="submission" date="2020-10" db="EMBL/GenBank/DDBJ databases">
        <authorList>
            <person name="Gilroy R."/>
        </authorList>
    </citation>
    <scope>NUCLEOTIDE SEQUENCE</scope>
    <source>
        <strain evidence="21">ChiGjej2B2-16831</strain>
    </source>
</reference>
<comment type="subcellular location">
    <subcellularLocation>
        <location evidence="2">Cell membrane</location>
        <topology evidence="2">Multi-pass membrane protein</topology>
    </subcellularLocation>
</comment>
<comment type="similarity">
    <text evidence="5 19">Belongs to the CDP-alcohol phosphatidyltransferase class-I family.</text>
</comment>
<comment type="catalytic activity">
    <reaction evidence="17">
        <text>a CDP-1,2-diacyl-sn-glycerol + sn-glycerol 3-phosphate = a 1,2-diacyl-sn-glycero-3-phospho-(1'-sn-glycero-3'-phosphate) + CMP + H(+)</text>
        <dbReference type="Rhea" id="RHEA:12593"/>
        <dbReference type="ChEBI" id="CHEBI:15378"/>
        <dbReference type="ChEBI" id="CHEBI:57597"/>
        <dbReference type="ChEBI" id="CHEBI:58332"/>
        <dbReference type="ChEBI" id="CHEBI:60110"/>
        <dbReference type="ChEBI" id="CHEBI:60377"/>
        <dbReference type="EC" id="2.7.8.5"/>
    </reaction>
</comment>
<keyword evidence="12 20" id="KW-1133">Transmembrane helix</keyword>
<protein>
    <recommendedName>
        <fullName evidence="7 18">CDP-diacylglycerol--glycerol-3-phosphate 3-phosphatidyltransferase</fullName>
        <ecNumber evidence="6 18">2.7.8.5</ecNumber>
    </recommendedName>
</protein>
<evidence type="ECO:0000256" key="10">
    <source>
        <dbReference type="ARBA" id="ARBA00022679"/>
    </source>
</evidence>
<dbReference type="InterPro" id="IPR004570">
    <property type="entry name" value="Phosphatidylglycerol_P_synth"/>
</dbReference>
<evidence type="ECO:0000256" key="20">
    <source>
        <dbReference type="SAM" id="Phobius"/>
    </source>
</evidence>
<dbReference type="InterPro" id="IPR048254">
    <property type="entry name" value="CDP_ALCOHOL_P_TRANSF_CS"/>
</dbReference>
<dbReference type="EC" id="2.7.8.5" evidence="6 18"/>
<comment type="caution">
    <text evidence="21">The sequence shown here is derived from an EMBL/GenBank/DDBJ whole genome shotgun (WGS) entry which is preliminary data.</text>
</comment>
<proteinExistence type="inferred from homology"/>
<dbReference type="InterPro" id="IPR050324">
    <property type="entry name" value="CDP-alcohol_PTase-I"/>
</dbReference>
<keyword evidence="15" id="KW-0594">Phospholipid biosynthesis</keyword>
<reference evidence="21" key="2">
    <citation type="journal article" date="2021" name="PeerJ">
        <title>Extensive microbial diversity within the chicken gut microbiome revealed by metagenomics and culture.</title>
        <authorList>
            <person name="Gilroy R."/>
            <person name="Ravi A."/>
            <person name="Getino M."/>
            <person name="Pursley I."/>
            <person name="Horton D.L."/>
            <person name="Alikhan N.F."/>
            <person name="Baker D."/>
            <person name="Gharbi K."/>
            <person name="Hall N."/>
            <person name="Watson M."/>
            <person name="Adriaenssens E.M."/>
            <person name="Foster-Nyarko E."/>
            <person name="Jarju S."/>
            <person name="Secka A."/>
            <person name="Antonio M."/>
            <person name="Oren A."/>
            <person name="Chaudhuri R.R."/>
            <person name="La Ragione R."/>
            <person name="Hildebrand F."/>
            <person name="Pallen M.J."/>
        </authorList>
    </citation>
    <scope>NUCLEOTIDE SEQUENCE</scope>
    <source>
        <strain evidence="21">ChiGjej2B2-16831</strain>
    </source>
</reference>
<dbReference type="NCBIfam" id="TIGR00560">
    <property type="entry name" value="pgsA"/>
    <property type="match status" value="1"/>
</dbReference>
<sequence length="181" mass="19885">MNLPNRLTLLRMCLVPVFVACFFLERALPWWHVLAAAVFVLAAATDLIDGWYARKHGMVTDFGKLLDPMADKLLVCAAFIMLTGRGDVPALVTFVFVGRELVISAFRLIAAEKGTVIAAGRIGKGKTLLQCVAVVLILLGNPLFCAIGVPMDRIALYAALVLTLWSLIDYVYKNRKVVHRA</sequence>
<dbReference type="Pfam" id="PF01066">
    <property type="entry name" value="CDP-OH_P_transf"/>
    <property type="match status" value="1"/>
</dbReference>
<dbReference type="InterPro" id="IPR043130">
    <property type="entry name" value="CDP-OH_PTrfase_TM_dom"/>
</dbReference>
<dbReference type="Proteomes" id="UP000824128">
    <property type="component" value="Unassembled WGS sequence"/>
</dbReference>
<comment type="function">
    <text evidence="1">This protein catalyzes the committed step to the synthesis of the acidic phospholipids.</text>
</comment>